<evidence type="ECO:0000259" key="24">
    <source>
        <dbReference type="Pfam" id="PF03061"/>
    </source>
</evidence>
<evidence type="ECO:0000256" key="22">
    <source>
        <dbReference type="ARBA" id="ARBA00048074"/>
    </source>
</evidence>
<evidence type="ECO:0000256" key="16">
    <source>
        <dbReference type="ARBA" id="ARBA00038848"/>
    </source>
</evidence>
<protein>
    <recommendedName>
        <fullName evidence="17">Acyl-coenzyme A thioesterase THEM4</fullName>
        <ecNumber evidence="16">3.1.2.2</ecNumber>
    </recommendedName>
    <alternativeName>
        <fullName evidence="18">Thioesterase superfamily member 4</fullName>
    </alternativeName>
</protein>
<dbReference type="Proteomes" id="UP001143463">
    <property type="component" value="Unassembled WGS sequence"/>
</dbReference>
<dbReference type="Pfam" id="PF03061">
    <property type="entry name" value="4HBT"/>
    <property type="match status" value="1"/>
</dbReference>
<dbReference type="AlphaFoldDB" id="A0A9W6P139"/>
<dbReference type="RefSeq" id="WP_037053692.1">
    <property type="nucleotide sequence ID" value="NZ_BAAAUZ010000075.1"/>
</dbReference>
<comment type="caution">
    <text evidence="25">The sequence shown here is derived from an EMBL/GenBank/DDBJ whole genome shotgun (WGS) entry which is preliminary data.</text>
</comment>
<dbReference type="SUPFAM" id="SSF54637">
    <property type="entry name" value="Thioesterase/thiol ester dehydrase-isomerase"/>
    <property type="match status" value="1"/>
</dbReference>
<keyword evidence="7" id="KW-0378">Hydrolase</keyword>
<comment type="catalytic activity">
    <reaction evidence="23">
        <text>tetradecanoyl-CoA + H2O = tetradecanoate + CoA + H(+)</text>
        <dbReference type="Rhea" id="RHEA:40119"/>
        <dbReference type="ChEBI" id="CHEBI:15377"/>
        <dbReference type="ChEBI" id="CHEBI:15378"/>
        <dbReference type="ChEBI" id="CHEBI:30807"/>
        <dbReference type="ChEBI" id="CHEBI:57287"/>
        <dbReference type="ChEBI" id="CHEBI:57385"/>
    </reaction>
    <physiologicalReaction direction="left-to-right" evidence="23">
        <dbReference type="Rhea" id="RHEA:40120"/>
    </physiologicalReaction>
</comment>
<evidence type="ECO:0000256" key="4">
    <source>
        <dbReference type="ARBA" id="ARBA00022475"/>
    </source>
</evidence>
<feature type="domain" description="Thioesterase" evidence="24">
    <location>
        <begin position="122"/>
        <end position="185"/>
    </location>
</feature>
<organism evidence="25 26">
    <name type="scientific">Pseudonocardia halophobica</name>
    <dbReference type="NCBI Taxonomy" id="29401"/>
    <lineage>
        <taxon>Bacteria</taxon>
        <taxon>Bacillati</taxon>
        <taxon>Actinomycetota</taxon>
        <taxon>Actinomycetes</taxon>
        <taxon>Pseudonocardiales</taxon>
        <taxon>Pseudonocardiaceae</taxon>
        <taxon>Pseudonocardia</taxon>
    </lineage>
</organism>
<gene>
    <name evidence="25" type="ORF">GCM10017577_69890</name>
</gene>
<comment type="catalytic activity">
    <reaction evidence="13">
        <text>(5Z,8Z,11Z,14Z)-eicosatetraenoyl-CoA + H2O = (5Z,8Z,11Z,14Z)-eicosatetraenoate + CoA + H(+)</text>
        <dbReference type="Rhea" id="RHEA:40151"/>
        <dbReference type="ChEBI" id="CHEBI:15377"/>
        <dbReference type="ChEBI" id="CHEBI:15378"/>
        <dbReference type="ChEBI" id="CHEBI:32395"/>
        <dbReference type="ChEBI" id="CHEBI:57287"/>
        <dbReference type="ChEBI" id="CHEBI:57368"/>
    </reaction>
    <physiologicalReaction direction="left-to-right" evidence="13">
        <dbReference type="Rhea" id="RHEA:40152"/>
    </physiologicalReaction>
</comment>
<dbReference type="PANTHER" id="PTHR12418">
    <property type="entry name" value="ACYL-COENZYME A THIOESTERASE THEM4"/>
    <property type="match status" value="1"/>
</dbReference>
<evidence type="ECO:0000256" key="1">
    <source>
        <dbReference type="ARBA" id="ARBA00004170"/>
    </source>
</evidence>
<accession>A0A9W6P139</accession>
<dbReference type="Gene3D" id="3.10.129.10">
    <property type="entry name" value="Hotdog Thioesterase"/>
    <property type="match status" value="1"/>
</dbReference>
<evidence type="ECO:0000313" key="26">
    <source>
        <dbReference type="Proteomes" id="UP001143463"/>
    </source>
</evidence>
<evidence type="ECO:0000256" key="7">
    <source>
        <dbReference type="ARBA" id="ARBA00022801"/>
    </source>
</evidence>
<dbReference type="EMBL" id="BSFQ01000057">
    <property type="protein sequence ID" value="GLL15835.1"/>
    <property type="molecule type" value="Genomic_DNA"/>
</dbReference>
<keyword evidence="12" id="KW-0966">Cell projection</keyword>
<dbReference type="InterPro" id="IPR006683">
    <property type="entry name" value="Thioestr_dom"/>
</dbReference>
<comment type="catalytic activity">
    <reaction evidence="14">
        <text>(9Z)-octadecenoyl-CoA + H2O = (9Z)-octadecenoate + CoA + H(+)</text>
        <dbReference type="Rhea" id="RHEA:40139"/>
        <dbReference type="ChEBI" id="CHEBI:15377"/>
        <dbReference type="ChEBI" id="CHEBI:15378"/>
        <dbReference type="ChEBI" id="CHEBI:30823"/>
        <dbReference type="ChEBI" id="CHEBI:57287"/>
        <dbReference type="ChEBI" id="CHEBI:57387"/>
    </reaction>
    <physiologicalReaction direction="left-to-right" evidence="14">
        <dbReference type="Rhea" id="RHEA:40140"/>
    </physiologicalReaction>
</comment>
<keyword evidence="11" id="KW-0472">Membrane</keyword>
<evidence type="ECO:0000256" key="2">
    <source>
        <dbReference type="ARBA" id="ARBA00004496"/>
    </source>
</evidence>
<dbReference type="CDD" id="cd03443">
    <property type="entry name" value="PaaI_thioesterase"/>
    <property type="match status" value="1"/>
</dbReference>
<evidence type="ECO:0000256" key="19">
    <source>
        <dbReference type="ARBA" id="ARBA00047588"/>
    </source>
</evidence>
<keyword evidence="4" id="KW-1003">Cell membrane</keyword>
<dbReference type="GO" id="GO:0016787">
    <property type="term" value="F:hydrolase activity"/>
    <property type="evidence" value="ECO:0007669"/>
    <property type="project" value="UniProtKB-KW"/>
</dbReference>
<comment type="subcellular location">
    <subcellularLocation>
        <location evidence="3">Cell projection</location>
        <location evidence="3">Ruffle membrane</location>
    </subcellularLocation>
    <subcellularLocation>
        <location evidence="2">Cytoplasm</location>
    </subcellularLocation>
    <subcellularLocation>
        <location evidence="1">Membrane</location>
        <topology evidence="1">Peripheral membrane protein</topology>
    </subcellularLocation>
</comment>
<evidence type="ECO:0000256" key="10">
    <source>
        <dbReference type="ARBA" id="ARBA00023098"/>
    </source>
</evidence>
<evidence type="ECO:0000313" key="25">
    <source>
        <dbReference type="EMBL" id="GLL15835.1"/>
    </source>
</evidence>
<keyword evidence="26" id="KW-1185">Reference proteome</keyword>
<sequence length="226" mass="24097">MTAEAALPPSRVEVRRELTARVGAAIRDLGQAFVASEVSEAELEVVLRSVNGAVEALRRHSRSVGELSSVDDPTRRIRMFNPVSGVASPIAPPLHVDPARSDRMRCTATTLLGPAHEGPFSYAHGGVVSALLDDVLGRVGSTCAAPVVTSRLNVRYRKPVPLEVPLVVTGTVAAIDGRRLTLHGVVATQNAPHVVLAEAEGWFVTLSTDQVATMYGSERFHEPRDG</sequence>
<name>A0A9W6P139_9PSEU</name>
<reference evidence="25" key="1">
    <citation type="journal article" date="2014" name="Int. J. Syst. Evol. Microbiol.">
        <title>Complete genome sequence of Corynebacterium casei LMG S-19264T (=DSM 44701T), isolated from a smear-ripened cheese.</title>
        <authorList>
            <consortium name="US DOE Joint Genome Institute (JGI-PGF)"/>
            <person name="Walter F."/>
            <person name="Albersmeier A."/>
            <person name="Kalinowski J."/>
            <person name="Ruckert C."/>
        </authorList>
    </citation>
    <scope>NUCLEOTIDE SEQUENCE</scope>
    <source>
        <strain evidence="25">VKM Ac-1069</strain>
    </source>
</reference>
<proteinExistence type="inferred from homology"/>
<keyword evidence="6" id="KW-0053">Apoptosis</keyword>
<evidence type="ECO:0000256" key="13">
    <source>
        <dbReference type="ARBA" id="ARBA00035852"/>
    </source>
</evidence>
<evidence type="ECO:0000256" key="21">
    <source>
        <dbReference type="ARBA" id="ARBA00047969"/>
    </source>
</evidence>
<evidence type="ECO:0000256" key="20">
    <source>
        <dbReference type="ARBA" id="ARBA00047734"/>
    </source>
</evidence>
<comment type="catalytic activity">
    <reaction evidence="20">
        <text>hexadecanoyl-CoA + H2O = hexadecanoate + CoA + H(+)</text>
        <dbReference type="Rhea" id="RHEA:16645"/>
        <dbReference type="ChEBI" id="CHEBI:7896"/>
        <dbReference type="ChEBI" id="CHEBI:15377"/>
        <dbReference type="ChEBI" id="CHEBI:15378"/>
        <dbReference type="ChEBI" id="CHEBI:57287"/>
        <dbReference type="ChEBI" id="CHEBI:57379"/>
        <dbReference type="EC" id="3.1.2.2"/>
    </reaction>
    <physiologicalReaction direction="left-to-right" evidence="20">
        <dbReference type="Rhea" id="RHEA:16646"/>
    </physiologicalReaction>
</comment>
<evidence type="ECO:0000256" key="11">
    <source>
        <dbReference type="ARBA" id="ARBA00023136"/>
    </source>
</evidence>
<evidence type="ECO:0000256" key="8">
    <source>
        <dbReference type="ARBA" id="ARBA00022832"/>
    </source>
</evidence>
<dbReference type="InterPro" id="IPR052365">
    <property type="entry name" value="THEM4/THEM5_acyl-CoA_thioest"/>
</dbReference>
<evidence type="ECO:0000256" key="9">
    <source>
        <dbReference type="ARBA" id="ARBA00022946"/>
    </source>
</evidence>
<keyword evidence="8" id="KW-0276">Fatty acid metabolism</keyword>
<reference evidence="25" key="2">
    <citation type="submission" date="2023-01" db="EMBL/GenBank/DDBJ databases">
        <authorList>
            <person name="Sun Q."/>
            <person name="Evtushenko L."/>
        </authorList>
    </citation>
    <scope>NUCLEOTIDE SEQUENCE</scope>
    <source>
        <strain evidence="25">VKM Ac-1069</strain>
    </source>
</reference>
<dbReference type="GO" id="GO:0016020">
    <property type="term" value="C:membrane"/>
    <property type="evidence" value="ECO:0007669"/>
    <property type="project" value="UniProtKB-SubCell"/>
</dbReference>
<keyword evidence="9" id="KW-0809">Transit peptide</keyword>
<evidence type="ECO:0000256" key="17">
    <source>
        <dbReference type="ARBA" id="ARBA00040123"/>
    </source>
</evidence>
<dbReference type="GO" id="GO:0006631">
    <property type="term" value="P:fatty acid metabolic process"/>
    <property type="evidence" value="ECO:0007669"/>
    <property type="project" value="UniProtKB-KW"/>
</dbReference>
<keyword evidence="5" id="KW-0963">Cytoplasm</keyword>
<dbReference type="PANTHER" id="PTHR12418:SF19">
    <property type="entry name" value="ACYL-COENZYME A THIOESTERASE THEM4"/>
    <property type="match status" value="1"/>
</dbReference>
<comment type="catalytic activity">
    <reaction evidence="19">
        <text>octanoyl-CoA + H2O = octanoate + CoA + H(+)</text>
        <dbReference type="Rhea" id="RHEA:30143"/>
        <dbReference type="ChEBI" id="CHEBI:15377"/>
        <dbReference type="ChEBI" id="CHEBI:15378"/>
        <dbReference type="ChEBI" id="CHEBI:25646"/>
        <dbReference type="ChEBI" id="CHEBI:57287"/>
        <dbReference type="ChEBI" id="CHEBI:57386"/>
    </reaction>
    <physiologicalReaction direction="left-to-right" evidence="19">
        <dbReference type="Rhea" id="RHEA:30144"/>
    </physiologicalReaction>
</comment>
<keyword evidence="10" id="KW-0443">Lipid metabolism</keyword>
<evidence type="ECO:0000256" key="14">
    <source>
        <dbReference type="ARBA" id="ARBA00037002"/>
    </source>
</evidence>
<dbReference type="InterPro" id="IPR029069">
    <property type="entry name" value="HotDog_dom_sf"/>
</dbReference>
<evidence type="ECO:0000256" key="3">
    <source>
        <dbReference type="ARBA" id="ARBA00004632"/>
    </source>
</evidence>
<comment type="similarity">
    <text evidence="15">Belongs to the THEM4/THEM5 thioesterase family.</text>
</comment>
<dbReference type="EC" id="3.1.2.2" evidence="16"/>
<evidence type="ECO:0000256" key="15">
    <source>
        <dbReference type="ARBA" id="ARBA00038456"/>
    </source>
</evidence>
<dbReference type="GO" id="GO:0005737">
    <property type="term" value="C:cytoplasm"/>
    <property type="evidence" value="ECO:0007669"/>
    <property type="project" value="UniProtKB-SubCell"/>
</dbReference>
<evidence type="ECO:0000256" key="6">
    <source>
        <dbReference type="ARBA" id="ARBA00022703"/>
    </source>
</evidence>
<evidence type="ECO:0000256" key="5">
    <source>
        <dbReference type="ARBA" id="ARBA00022490"/>
    </source>
</evidence>
<evidence type="ECO:0000256" key="18">
    <source>
        <dbReference type="ARBA" id="ARBA00043210"/>
    </source>
</evidence>
<evidence type="ECO:0000256" key="12">
    <source>
        <dbReference type="ARBA" id="ARBA00023273"/>
    </source>
</evidence>
<comment type="catalytic activity">
    <reaction evidence="22">
        <text>dodecanoyl-CoA + H2O = dodecanoate + CoA + H(+)</text>
        <dbReference type="Rhea" id="RHEA:30135"/>
        <dbReference type="ChEBI" id="CHEBI:15377"/>
        <dbReference type="ChEBI" id="CHEBI:15378"/>
        <dbReference type="ChEBI" id="CHEBI:18262"/>
        <dbReference type="ChEBI" id="CHEBI:57287"/>
        <dbReference type="ChEBI" id="CHEBI:57375"/>
    </reaction>
    <physiologicalReaction direction="left-to-right" evidence="22">
        <dbReference type="Rhea" id="RHEA:30136"/>
    </physiologicalReaction>
</comment>
<comment type="catalytic activity">
    <reaction evidence="21">
        <text>decanoyl-CoA + H2O = decanoate + CoA + H(+)</text>
        <dbReference type="Rhea" id="RHEA:40059"/>
        <dbReference type="ChEBI" id="CHEBI:15377"/>
        <dbReference type="ChEBI" id="CHEBI:15378"/>
        <dbReference type="ChEBI" id="CHEBI:27689"/>
        <dbReference type="ChEBI" id="CHEBI:57287"/>
        <dbReference type="ChEBI" id="CHEBI:61430"/>
    </reaction>
    <physiologicalReaction direction="left-to-right" evidence="21">
        <dbReference type="Rhea" id="RHEA:40060"/>
    </physiologicalReaction>
</comment>
<evidence type="ECO:0000256" key="23">
    <source>
        <dbReference type="ARBA" id="ARBA00048180"/>
    </source>
</evidence>